<reference evidence="2 3" key="1">
    <citation type="journal article" date="2023" name="PLoS ONE">
        <title>Cytospora paraplurivora sp. nov. isolated from orchards with fruit tree decline syndrome in Ontario, Canada.</title>
        <authorList>
            <person name="Ilyukhin E."/>
            <person name="Nguyen H.D.T."/>
            <person name="Castle A.J."/>
            <person name="Ellouze W."/>
        </authorList>
    </citation>
    <scope>NUCLEOTIDE SEQUENCE [LARGE SCALE GENOMIC DNA]</scope>
    <source>
        <strain evidence="2 3">FDS-564</strain>
    </source>
</reference>
<gene>
    <name evidence="2" type="ORF">SLS53_008290</name>
</gene>
<dbReference type="Proteomes" id="UP001320245">
    <property type="component" value="Unassembled WGS sequence"/>
</dbReference>
<feature type="compositionally biased region" description="Polar residues" evidence="1">
    <location>
        <begin position="719"/>
        <end position="728"/>
    </location>
</feature>
<feature type="region of interest" description="Disordered" evidence="1">
    <location>
        <begin position="1039"/>
        <end position="1074"/>
    </location>
</feature>
<feature type="compositionally biased region" description="Polar residues" evidence="1">
    <location>
        <begin position="786"/>
        <end position="796"/>
    </location>
</feature>
<feature type="compositionally biased region" description="Acidic residues" evidence="1">
    <location>
        <begin position="563"/>
        <end position="574"/>
    </location>
</feature>
<feature type="compositionally biased region" description="Basic residues" evidence="1">
    <location>
        <begin position="658"/>
        <end position="667"/>
    </location>
</feature>
<feature type="region of interest" description="Disordered" evidence="1">
    <location>
        <begin position="454"/>
        <end position="642"/>
    </location>
</feature>
<feature type="compositionally biased region" description="Basic residues" evidence="1">
    <location>
        <begin position="236"/>
        <end position="247"/>
    </location>
</feature>
<feature type="region of interest" description="Disordered" evidence="1">
    <location>
        <begin position="221"/>
        <end position="251"/>
    </location>
</feature>
<evidence type="ECO:0000256" key="1">
    <source>
        <dbReference type="SAM" id="MobiDB-lite"/>
    </source>
</evidence>
<name>A0AAN9TY24_9PEZI</name>
<feature type="compositionally biased region" description="Basic and acidic residues" evidence="1">
    <location>
        <begin position="680"/>
        <end position="700"/>
    </location>
</feature>
<evidence type="ECO:0000313" key="2">
    <source>
        <dbReference type="EMBL" id="KAK7733102.1"/>
    </source>
</evidence>
<keyword evidence="3" id="KW-1185">Reference proteome</keyword>
<evidence type="ECO:0000313" key="3">
    <source>
        <dbReference type="Proteomes" id="UP001320245"/>
    </source>
</evidence>
<feature type="region of interest" description="Disordered" evidence="1">
    <location>
        <begin position="323"/>
        <end position="418"/>
    </location>
</feature>
<sequence>MKGLVSEAQEAWDSSCQLDEMKWLENKTFIPASCFQPSTIVPPRPWKRILVPSASVRHSALKLHKRIVAPRYVDSKYGAVVAELDSQGFGGRKRARTEKYLEAWSWGAPRFDSAYEDDRTGTSDLDRARLQVKSAYAKIMEDNQRINSELRPSKRSTFPPAQLTWVPRKRHNTRWPVTPPEADAPLLAEFQPLIKFEVEPGQIDEPTFWNLQDPLDMAELESEPAQPDAQQTQKPPSRRRSIPKRRSLSTITEELKESSDFTFLTPGKTRRTSYSSPLKVWSVAPAGYDTPTKVASSPLGKFTMTATPSEIIMDDLKAIEKPDEAKAAQLSPIESATESSDGPTAVEDDDCCPSSPLSSRPTVTVAPQDDSALEETTHHQSLSKPLSSRIDASLPPVAVFDQPTPEAPTEPEYETRRRISLDNARRSDRQSNAKILKSVRNWVAHIFAINRRHSSSAMMQKKPRENRRHTLDVDVGRNPDIFGQPVHDSQNETPSSERVDATQSSDEMTETAHSDAVQSETSGEETGSQTEDPSTTAEETSLKTENPSMRNEKQQQEVAEPPAVEEDTYIDWDLTEPRNEGNDQYTTTEVMLESDSEDLKVDAPITEHPTPNDAAATEQTVEGPTADSPLIETPTADVPTFDAHDDSELALLRNFVRRAQMKPKRRSSATLLTGSPVAKFEIKSTDIKSPRIPLGEKDANKSPSPGKKRKGKDIEKSPPTATTKNSRLVTPDLEDNMPQPQRKKRRRGAEKDESNDILNPDIEFTQNLTQKAPVGGLRRSKRVATSKPTEPANPSQIPVRLPGSSGMMPDADMPAVSTVGLMQRKTEKDLATLTRTNTRRNKGGAIPVPARLADMPEVVDATIPDPFCSPAKAKPVTSGKAVRWNEILVRVQGEDDDVVSAAEGDDIEKDEGGDFVDAEEELQPPQMRTELGRPNNPVGQHLLIQHEEKIIVAAAPSLAKPDVEPEKKQKLLRTRASRLPAAKVTTTATKMTTTTTTTTMVKKSNGVAAATPKRKPAAAVVSALPAPPRVTNPRITKTAAARGMAGSTPASKRTGVLGASLGTPAPKRKAGTRI</sequence>
<dbReference type="EMBL" id="JAJSPL020000048">
    <property type="protein sequence ID" value="KAK7733102.1"/>
    <property type="molecule type" value="Genomic_DNA"/>
</dbReference>
<feature type="compositionally biased region" description="Polar residues" evidence="1">
    <location>
        <begin position="332"/>
        <end position="342"/>
    </location>
</feature>
<feature type="compositionally biased region" description="Polar residues" evidence="1">
    <location>
        <begin position="532"/>
        <end position="549"/>
    </location>
</feature>
<protein>
    <submittedName>
        <fullName evidence="2">Uncharacterized protein</fullName>
    </submittedName>
</protein>
<accession>A0AAN9TY24</accession>
<comment type="caution">
    <text evidence="2">The sequence shown here is derived from an EMBL/GenBank/DDBJ whole genome shotgun (WGS) entry which is preliminary data.</text>
</comment>
<feature type="compositionally biased region" description="Basic and acidic residues" evidence="1">
    <location>
        <begin position="468"/>
        <end position="477"/>
    </location>
</feature>
<feature type="region of interest" description="Disordered" evidence="1">
    <location>
        <begin position="658"/>
        <end position="849"/>
    </location>
</feature>
<dbReference type="AlphaFoldDB" id="A0AAN9TY24"/>
<organism evidence="2 3">
    <name type="scientific">Cytospora paraplurivora</name>
    <dbReference type="NCBI Taxonomy" id="2898453"/>
    <lineage>
        <taxon>Eukaryota</taxon>
        <taxon>Fungi</taxon>
        <taxon>Dikarya</taxon>
        <taxon>Ascomycota</taxon>
        <taxon>Pezizomycotina</taxon>
        <taxon>Sordariomycetes</taxon>
        <taxon>Sordariomycetidae</taxon>
        <taxon>Diaporthales</taxon>
        <taxon>Cytosporaceae</taxon>
        <taxon>Cytospora</taxon>
    </lineage>
</organism>
<proteinExistence type="predicted"/>
<feature type="compositionally biased region" description="Low complexity" evidence="1">
    <location>
        <begin position="518"/>
        <end position="531"/>
    </location>
</feature>